<name>A0A674J412_9SAUR</name>
<evidence type="ECO:0000313" key="7">
    <source>
        <dbReference type="Ensembl" id="ENSTMTP00000015990.1"/>
    </source>
</evidence>
<dbReference type="Ensembl" id="ENSTMTT00000016557.1">
    <property type="protein sequence ID" value="ENSTMTP00000015990.1"/>
    <property type="gene ID" value="ENSTMTG00000011611.1"/>
</dbReference>
<dbReference type="GO" id="GO:0005874">
    <property type="term" value="C:microtubule"/>
    <property type="evidence" value="ECO:0007669"/>
    <property type="project" value="TreeGrafter"/>
</dbReference>
<evidence type="ECO:0000256" key="4">
    <source>
        <dbReference type="ARBA" id="ARBA00023212"/>
    </source>
</evidence>
<evidence type="ECO:0000259" key="6">
    <source>
        <dbReference type="PROSITE" id="PS51336"/>
    </source>
</evidence>
<feature type="domain" description="DM10" evidence="6">
    <location>
        <begin position="276"/>
        <end position="383"/>
    </location>
</feature>
<feature type="domain" description="DM10" evidence="6">
    <location>
        <begin position="1"/>
        <end position="93"/>
    </location>
</feature>
<evidence type="ECO:0000256" key="2">
    <source>
        <dbReference type="ARBA" id="ARBA00022490"/>
    </source>
</evidence>
<dbReference type="GO" id="GO:0005930">
    <property type="term" value="C:axoneme"/>
    <property type="evidence" value="ECO:0007669"/>
    <property type="project" value="UniProtKB-SubCell"/>
</dbReference>
<dbReference type="GO" id="GO:0010975">
    <property type="term" value="P:regulation of neuron projection development"/>
    <property type="evidence" value="ECO:0007669"/>
    <property type="project" value="TreeGrafter"/>
</dbReference>
<keyword evidence="5" id="KW-0966">Cell projection</keyword>
<organism evidence="7 8">
    <name type="scientific">Terrapene triunguis</name>
    <name type="common">Three-toed box turtle</name>
    <dbReference type="NCBI Taxonomy" id="2587831"/>
    <lineage>
        <taxon>Eukaryota</taxon>
        <taxon>Metazoa</taxon>
        <taxon>Chordata</taxon>
        <taxon>Craniata</taxon>
        <taxon>Vertebrata</taxon>
        <taxon>Euteleostomi</taxon>
        <taxon>Archelosauria</taxon>
        <taxon>Testudinata</taxon>
        <taxon>Testudines</taxon>
        <taxon>Cryptodira</taxon>
        <taxon>Durocryptodira</taxon>
        <taxon>Testudinoidea</taxon>
        <taxon>Emydidae</taxon>
        <taxon>Terrapene</taxon>
    </lineage>
</organism>
<evidence type="ECO:0000256" key="3">
    <source>
        <dbReference type="ARBA" id="ARBA00022737"/>
    </source>
</evidence>
<dbReference type="InterPro" id="IPR040193">
    <property type="entry name" value="EFHC1/EFHC2/EFHB"/>
</dbReference>
<feature type="domain" description="DM10" evidence="6">
    <location>
        <begin position="131"/>
        <end position="241"/>
    </location>
</feature>
<dbReference type="FunFam" id="2.30.29.170:FF:000002">
    <property type="entry name" value="EF-hand domain (C-terminal) containing 1"/>
    <property type="match status" value="1"/>
</dbReference>
<dbReference type="FunFam" id="2.30.29.170:FF:000004">
    <property type="entry name" value="EF-hand domain containing 2"/>
    <property type="match status" value="1"/>
</dbReference>
<dbReference type="GeneTree" id="ENSGT00530000063528"/>
<dbReference type="PROSITE" id="PS51336">
    <property type="entry name" value="DM10"/>
    <property type="match status" value="3"/>
</dbReference>
<comment type="subcellular location">
    <subcellularLocation>
        <location evidence="1">Cytoplasm</location>
        <location evidence="1">Cytoskeleton</location>
        <location evidence="1">Cilium axoneme</location>
    </subcellularLocation>
</comment>
<keyword evidence="2" id="KW-0963">Cytoplasm</keyword>
<proteinExistence type="predicted"/>
<protein>
    <submittedName>
        <fullName evidence="7">EF-hand domain-containing family member C2-like</fullName>
    </submittedName>
</protein>
<sequence length="542" mass="62424">MSGSLELYRIRHCKIYFYLEDDTIQVVEPQVKNSGIPQGTIVRRHRIPLPPPNEDQFYTVDYFNINTEVIFYARRYKIVDCDQFTKFFLRKLGVRLNPPAYHPEDPYTRGRQKPLRPYERFDTLRQFLEYDGHVLRFYCMWDDTESTFGDPRELILHYFLADDTIEIKEVIPVNSGRDAVPLFLNRKKLPKVKNKKYRTVHQEFYKDSDLTIGAVINVWGRRLYLSFSVPAPPPSKIEKKFPPYTGFGSEEDSLCSCLSLLPQPPQKDFKKFMEKDSNLLRFLAKFITDNPIDKDRQFIISYFLSDDTISVFETPQRNTGILGGKFLERSRIKKPGQELFKSEISEYFKAQDLFVGAKVCFHGHNFLLVDADEYAFNYMENSNPCSAILTLSNLLRARLCPEAQFCAEYKLHCLWWITRRKCVSDSVCLSHNFSKAALSHSGRWGRAKNTLNQSLTRKGIALQPCVLPSCGWVGGGVRGQCYSSQVFTYSLTTCSLKGKGGKKQPFKDSAVLKSQIPGVGRPNTVSCGRVEILILLPSRDRV</sequence>
<keyword evidence="3" id="KW-0677">Repeat</keyword>
<dbReference type="Gene3D" id="2.30.29.170">
    <property type="match status" value="3"/>
</dbReference>
<dbReference type="Pfam" id="PF06565">
    <property type="entry name" value="DM10_dom"/>
    <property type="match status" value="3"/>
</dbReference>
<dbReference type="PANTHER" id="PTHR12086">
    <property type="entry name" value="EF-HAND DOMAIN C-TERMINAL CONTAINING PROTEIN"/>
    <property type="match status" value="1"/>
</dbReference>
<reference evidence="7" key="1">
    <citation type="submission" date="2025-08" db="UniProtKB">
        <authorList>
            <consortium name="Ensembl"/>
        </authorList>
    </citation>
    <scope>IDENTIFICATION</scope>
</reference>
<dbReference type="InterPro" id="IPR006602">
    <property type="entry name" value="DM10_dom"/>
</dbReference>
<evidence type="ECO:0000256" key="1">
    <source>
        <dbReference type="ARBA" id="ARBA00004430"/>
    </source>
</evidence>
<reference evidence="7" key="2">
    <citation type="submission" date="2025-09" db="UniProtKB">
        <authorList>
            <consortium name="Ensembl"/>
        </authorList>
    </citation>
    <scope>IDENTIFICATION</scope>
</reference>
<evidence type="ECO:0000256" key="5">
    <source>
        <dbReference type="ARBA" id="ARBA00023273"/>
    </source>
</evidence>
<dbReference type="Proteomes" id="UP000472274">
    <property type="component" value="Unplaced"/>
</dbReference>
<dbReference type="PANTHER" id="PTHR12086:SF11">
    <property type="entry name" value="EF-HAND DOMAIN-CONTAINING FAMILY MEMBER C2"/>
    <property type="match status" value="1"/>
</dbReference>
<keyword evidence="4" id="KW-0206">Cytoskeleton</keyword>
<dbReference type="SMART" id="SM00676">
    <property type="entry name" value="DM10"/>
    <property type="match status" value="3"/>
</dbReference>
<dbReference type="AlphaFoldDB" id="A0A674J412"/>
<keyword evidence="8" id="KW-1185">Reference proteome</keyword>
<accession>A0A674J412</accession>
<gene>
    <name evidence="7" type="primary">LOC113406336</name>
</gene>
<evidence type="ECO:0000313" key="8">
    <source>
        <dbReference type="Proteomes" id="UP000472274"/>
    </source>
</evidence>